<dbReference type="NCBIfam" id="NF002696">
    <property type="entry name" value="PRK02487.1-5"/>
    <property type="match status" value="1"/>
</dbReference>
<sequence length="169" mass="18831">MSLTPQQREEAAALLPRLLEDEKELQFPRFTNDDALTLGNNLIQLAKTRVPFKGISVSITRSGQNLFQHAMEGTTVDNENWIRRKTNAVVRLQHSSYYLGRLLASKGETEMEKTYQVPTADYACHGGAFPLLIKDVGCIGAIVVSGLKQDEDHALVTQGIREMIATMKQ</sequence>
<comment type="caution">
    <text evidence="1">The sequence shown here is derived from an EMBL/GenBank/DDBJ whole genome shotgun (WGS) entry which is preliminary data.</text>
</comment>
<dbReference type="AlphaFoldDB" id="A0A9P6RVP3"/>
<evidence type="ECO:0000313" key="2">
    <source>
        <dbReference type="Proteomes" id="UP000738325"/>
    </source>
</evidence>
<dbReference type="Pfam" id="PF03928">
    <property type="entry name" value="HbpS-like"/>
    <property type="match status" value="1"/>
</dbReference>
<dbReference type="PIRSF" id="PIRSF008757">
    <property type="entry name" value="UCP008757"/>
    <property type="match status" value="1"/>
</dbReference>
<dbReference type="SUPFAM" id="SSF143744">
    <property type="entry name" value="GlcG-like"/>
    <property type="match status" value="1"/>
</dbReference>
<dbReference type="InterPro" id="IPR010371">
    <property type="entry name" value="YBR137W-like"/>
</dbReference>
<dbReference type="Proteomes" id="UP000738325">
    <property type="component" value="Unassembled WGS sequence"/>
</dbReference>
<reference evidence="1" key="1">
    <citation type="journal article" date="2020" name="Fungal Divers.">
        <title>Resolving the Mortierellaceae phylogeny through synthesis of multi-gene phylogenetics and phylogenomics.</title>
        <authorList>
            <person name="Vandepol N."/>
            <person name="Liber J."/>
            <person name="Desiro A."/>
            <person name="Na H."/>
            <person name="Kennedy M."/>
            <person name="Barry K."/>
            <person name="Grigoriev I.V."/>
            <person name="Miller A.N."/>
            <person name="O'Donnell K."/>
            <person name="Stajich J.E."/>
            <person name="Bonito G."/>
        </authorList>
    </citation>
    <scope>NUCLEOTIDE SEQUENCE</scope>
    <source>
        <strain evidence="1">REB-010B</strain>
    </source>
</reference>
<dbReference type="InterPro" id="IPR038084">
    <property type="entry name" value="PduO/GlcC-like_sf"/>
</dbReference>
<gene>
    <name evidence="1" type="ORF">BGZ99_008929</name>
</gene>
<dbReference type="PANTHER" id="PTHR28255:SF1">
    <property type="entry name" value="UPF0303 PROTEIN YBR137W"/>
    <property type="match status" value="1"/>
</dbReference>
<name>A0A9P6RVP3_9FUNG</name>
<proteinExistence type="predicted"/>
<dbReference type="PANTHER" id="PTHR28255">
    <property type="match status" value="1"/>
</dbReference>
<dbReference type="Gene3D" id="3.30.450.150">
    <property type="entry name" value="Haem-degrading domain"/>
    <property type="match status" value="1"/>
</dbReference>
<dbReference type="EMBL" id="JAAAIP010000072">
    <property type="protein sequence ID" value="KAG0326827.1"/>
    <property type="molecule type" value="Genomic_DNA"/>
</dbReference>
<keyword evidence="2" id="KW-1185">Reference proteome</keyword>
<dbReference type="InterPro" id="IPR005624">
    <property type="entry name" value="PduO/GlcC-like"/>
</dbReference>
<dbReference type="OrthoDB" id="2209940at2759"/>
<evidence type="ECO:0000313" key="1">
    <source>
        <dbReference type="EMBL" id="KAG0326827.1"/>
    </source>
</evidence>
<organism evidence="1 2">
    <name type="scientific">Dissophora globulifera</name>
    <dbReference type="NCBI Taxonomy" id="979702"/>
    <lineage>
        <taxon>Eukaryota</taxon>
        <taxon>Fungi</taxon>
        <taxon>Fungi incertae sedis</taxon>
        <taxon>Mucoromycota</taxon>
        <taxon>Mortierellomycotina</taxon>
        <taxon>Mortierellomycetes</taxon>
        <taxon>Mortierellales</taxon>
        <taxon>Mortierellaceae</taxon>
        <taxon>Dissophora</taxon>
    </lineage>
</organism>
<accession>A0A9P6RVP3</accession>
<protein>
    <submittedName>
        <fullName evidence="1">Uncharacterized protein</fullName>
    </submittedName>
</protein>